<feature type="transmembrane region" description="Helical" evidence="5">
    <location>
        <begin position="83"/>
        <end position="100"/>
    </location>
</feature>
<comment type="subcellular location">
    <subcellularLocation>
        <location evidence="1">Membrane</location>
        <topology evidence="1">Multi-pass membrane protein</topology>
    </subcellularLocation>
</comment>
<feature type="transmembrane region" description="Helical" evidence="5">
    <location>
        <begin position="184"/>
        <end position="200"/>
    </location>
</feature>
<feature type="transmembrane region" description="Helical" evidence="5">
    <location>
        <begin position="161"/>
        <end position="177"/>
    </location>
</feature>
<accession>A0A1H2UR07</accession>
<dbReference type="STRING" id="1073328.SAMN05216294_0577"/>
<reference evidence="8" key="1">
    <citation type="submission" date="2016-10" db="EMBL/GenBank/DDBJ databases">
        <authorList>
            <person name="Varghese N."/>
            <person name="Submissions S."/>
        </authorList>
    </citation>
    <scope>NUCLEOTIDE SEQUENCE [LARGE SCALE GENOMIC DNA]</scope>
    <source>
        <strain evidence="8">DSM 25030</strain>
    </source>
</reference>
<organism evidence="7 8">
    <name type="scientific">Flagellimonas zhangzhouensis</name>
    <dbReference type="NCBI Taxonomy" id="1073328"/>
    <lineage>
        <taxon>Bacteria</taxon>
        <taxon>Pseudomonadati</taxon>
        <taxon>Bacteroidota</taxon>
        <taxon>Flavobacteriia</taxon>
        <taxon>Flavobacteriales</taxon>
        <taxon>Flavobacteriaceae</taxon>
        <taxon>Flagellimonas</taxon>
    </lineage>
</organism>
<feature type="transmembrane region" description="Helical" evidence="5">
    <location>
        <begin position="329"/>
        <end position="348"/>
    </location>
</feature>
<feature type="transmembrane region" description="Helical" evidence="5">
    <location>
        <begin position="360"/>
        <end position="377"/>
    </location>
</feature>
<dbReference type="InterPro" id="IPR051533">
    <property type="entry name" value="WaaL-like"/>
</dbReference>
<evidence type="ECO:0000259" key="6">
    <source>
        <dbReference type="Pfam" id="PF04932"/>
    </source>
</evidence>
<dbReference type="EMBL" id="FNMY01000002">
    <property type="protein sequence ID" value="SDW58522.1"/>
    <property type="molecule type" value="Genomic_DNA"/>
</dbReference>
<dbReference type="PANTHER" id="PTHR37422">
    <property type="entry name" value="TEICHURONIC ACID BIOSYNTHESIS PROTEIN TUAE"/>
    <property type="match status" value="1"/>
</dbReference>
<keyword evidence="8" id="KW-1185">Reference proteome</keyword>
<keyword evidence="3 5" id="KW-1133">Transmembrane helix</keyword>
<evidence type="ECO:0000256" key="3">
    <source>
        <dbReference type="ARBA" id="ARBA00022989"/>
    </source>
</evidence>
<name>A0A1H2UR07_9FLAO</name>
<feature type="transmembrane region" description="Helical" evidence="5">
    <location>
        <begin position="229"/>
        <end position="245"/>
    </location>
</feature>
<keyword evidence="4 5" id="KW-0472">Membrane</keyword>
<dbReference type="GO" id="GO:0016020">
    <property type="term" value="C:membrane"/>
    <property type="evidence" value="ECO:0007669"/>
    <property type="project" value="UniProtKB-SubCell"/>
</dbReference>
<feature type="transmembrane region" description="Helical" evidence="5">
    <location>
        <begin position="206"/>
        <end position="222"/>
    </location>
</feature>
<evidence type="ECO:0000256" key="2">
    <source>
        <dbReference type="ARBA" id="ARBA00022692"/>
    </source>
</evidence>
<proteinExistence type="predicted"/>
<feature type="transmembrane region" description="Helical" evidence="5">
    <location>
        <begin position="383"/>
        <end position="399"/>
    </location>
</feature>
<evidence type="ECO:0000256" key="5">
    <source>
        <dbReference type="SAM" id="Phobius"/>
    </source>
</evidence>
<gene>
    <name evidence="7" type="ORF">SAMN04487892_1715</name>
</gene>
<sequence>MKYLYGKNNILIYSVALLPLLSLKMVSVSIILFVLGACLGYEKHKVGASEVKLILVFSTLFFLYIISLIWTDDFAVGLKQIEKKMSFLIFPTTLFLLKPFKSFRNINTFIKVYLISCAISSCIILLYIGFNLNEILQSNSNYVFSIKLRQAINSAPFIGEHPIYFSLLLAVSVLLLIYNRFSGWAINALLFSIYGTTLLIASSRGVILGLFVVMILIVFQNIKSRNKRYAVLTLLFIMCFSSYLLPPIKARVNEIIFTKHLFPKGLHYNSFNLRMGIYSCSFDIIKDAPIYGYGPADVQDRLDACYETKFETPAYAQQIYNTHNQYLDYLASFGILGFVLIICCFAYFIKISLGAKTNMYFNFLILFFLVLLTENLLSRNTGIVLFAAFNSLLAFTILYKSKFLNT</sequence>
<dbReference type="GO" id="GO:0016874">
    <property type="term" value="F:ligase activity"/>
    <property type="evidence" value="ECO:0007669"/>
    <property type="project" value="UniProtKB-KW"/>
</dbReference>
<keyword evidence="7" id="KW-0436">Ligase</keyword>
<dbReference type="Proteomes" id="UP000199592">
    <property type="component" value="Unassembled WGS sequence"/>
</dbReference>
<feature type="domain" description="O-antigen ligase-related" evidence="6">
    <location>
        <begin position="190"/>
        <end position="342"/>
    </location>
</feature>
<dbReference type="InterPro" id="IPR007016">
    <property type="entry name" value="O-antigen_ligase-rel_domated"/>
</dbReference>
<dbReference type="PANTHER" id="PTHR37422:SF13">
    <property type="entry name" value="LIPOPOLYSACCHARIDE BIOSYNTHESIS PROTEIN PA4999-RELATED"/>
    <property type="match status" value="1"/>
</dbReference>
<protein>
    <submittedName>
        <fullName evidence="7">O-Antigen ligase</fullName>
    </submittedName>
</protein>
<evidence type="ECO:0000313" key="8">
    <source>
        <dbReference type="Proteomes" id="UP000199592"/>
    </source>
</evidence>
<keyword evidence="2 5" id="KW-0812">Transmembrane</keyword>
<feature type="transmembrane region" description="Helical" evidence="5">
    <location>
        <begin position="112"/>
        <end position="130"/>
    </location>
</feature>
<dbReference type="RefSeq" id="WP_175443704.1">
    <property type="nucleotide sequence ID" value="NZ_FNKI01000001.1"/>
</dbReference>
<evidence type="ECO:0000313" key="7">
    <source>
        <dbReference type="EMBL" id="SDW58522.1"/>
    </source>
</evidence>
<dbReference type="Pfam" id="PF04932">
    <property type="entry name" value="Wzy_C"/>
    <property type="match status" value="1"/>
</dbReference>
<feature type="transmembrane region" description="Helical" evidence="5">
    <location>
        <begin position="12"/>
        <end position="41"/>
    </location>
</feature>
<evidence type="ECO:0000256" key="1">
    <source>
        <dbReference type="ARBA" id="ARBA00004141"/>
    </source>
</evidence>
<evidence type="ECO:0000256" key="4">
    <source>
        <dbReference type="ARBA" id="ARBA00023136"/>
    </source>
</evidence>
<feature type="transmembrane region" description="Helical" evidence="5">
    <location>
        <begin position="53"/>
        <end position="71"/>
    </location>
</feature>
<dbReference type="AlphaFoldDB" id="A0A1H2UR07"/>